<proteinExistence type="predicted"/>
<organism evidence="1 2">
    <name type="scientific">Penicillium subrubescens</name>
    <dbReference type="NCBI Taxonomy" id="1316194"/>
    <lineage>
        <taxon>Eukaryota</taxon>
        <taxon>Fungi</taxon>
        <taxon>Dikarya</taxon>
        <taxon>Ascomycota</taxon>
        <taxon>Pezizomycotina</taxon>
        <taxon>Eurotiomycetes</taxon>
        <taxon>Eurotiomycetidae</taxon>
        <taxon>Eurotiales</taxon>
        <taxon>Aspergillaceae</taxon>
        <taxon>Penicillium</taxon>
    </lineage>
</organism>
<dbReference type="AlphaFoldDB" id="A0A1Q5TEN0"/>
<dbReference type="EMBL" id="MNBE01000670">
    <property type="protein sequence ID" value="OKO98641.1"/>
    <property type="molecule type" value="Genomic_DNA"/>
</dbReference>
<protein>
    <submittedName>
        <fullName evidence="1">Uncharacterized protein</fullName>
    </submittedName>
</protein>
<accession>A0A1Q5TEN0</accession>
<dbReference type="STRING" id="1316194.A0A1Q5TEN0"/>
<name>A0A1Q5TEN0_9EURO</name>
<gene>
    <name evidence="1" type="ORF">PENSUB_9081</name>
</gene>
<evidence type="ECO:0000313" key="1">
    <source>
        <dbReference type="EMBL" id="OKO98641.1"/>
    </source>
</evidence>
<keyword evidence="2" id="KW-1185">Reference proteome</keyword>
<reference evidence="1 2" key="1">
    <citation type="submission" date="2016-10" db="EMBL/GenBank/DDBJ databases">
        <title>Genome sequence of the ascomycete fungus Penicillium subrubescens.</title>
        <authorList>
            <person name="De Vries R.P."/>
            <person name="Peng M."/>
            <person name="Dilokpimol A."/>
            <person name="Hilden K."/>
            <person name="Makela M.R."/>
            <person name="Grigoriev I."/>
            <person name="Riley R."/>
            <person name="Granchi Z."/>
        </authorList>
    </citation>
    <scope>NUCLEOTIDE SEQUENCE [LARGE SCALE GENOMIC DNA]</scope>
    <source>
        <strain evidence="1 2">CBS 132785</strain>
    </source>
</reference>
<sequence length="210" mass="23371">MAIVPPAPSQSLARKTRESKIEGPMVHSVRCPFHNRNIRSDGPLLTGGSVHDLGSGTFGPMIPINERISKLRVREIVSFASKHIFPNIRSVDLPDPYRTWAIPFDDDELKLFTLLWSSKYHEGVLRLTYGAPDDSAGLKEQLTLKGLTLRALRKEVGSYIGQKPVDCIIRYLFVLAVNGTVSERIYREPSPFAPMFTGLHGIEEGYVPAA</sequence>
<comment type="caution">
    <text evidence="1">The sequence shown here is derived from an EMBL/GenBank/DDBJ whole genome shotgun (WGS) entry which is preliminary data.</text>
</comment>
<evidence type="ECO:0000313" key="2">
    <source>
        <dbReference type="Proteomes" id="UP000186955"/>
    </source>
</evidence>
<dbReference type="Proteomes" id="UP000186955">
    <property type="component" value="Unassembled WGS sequence"/>
</dbReference>